<dbReference type="OrthoDB" id="41125at2759"/>
<evidence type="ECO:0000313" key="13">
    <source>
        <dbReference type="Proteomes" id="UP001165065"/>
    </source>
</evidence>
<dbReference type="InterPro" id="IPR027815">
    <property type="entry name" value="CSC1/OSCA1-like_cyt"/>
</dbReference>
<evidence type="ECO:0000256" key="1">
    <source>
        <dbReference type="ARBA" id="ARBA00004141"/>
    </source>
</evidence>
<sequence length="878" mass="101424">MSSNIDCSSTTQYTTVRWEVLKLPFFVSLGLSIILLITFEIFRNVANTMFLYDGRNRRRLEKMRNRTPRLPHHWCLDWLLFRVDEGGGVCRVSIVEFLSDSWKNLPNHAKIFFNLKPNKADEIDDELESGERREGDEQLFTQIFETTLHNETHTLSDRETELLRLIGLDSMSFLRYLRFGFNISFYPFIVAGCVLLPMYASEPASLSSFSTLTIQNLPTGSNKLWGATVMQMLFYTYALRLLWVEWQYFTFLRLQFTARGDEHGHQEEALAYRKTVLVENIKGYTRTTLRATFLALFRDQVDAVEIVPDTARLDALIADRLTLLKKYENLVAKRHYFQDKRRYFVQVWKPSAGLKISKSDQALSSRHIRTVSQETGRVLDGNNCETEKILEVYLNAIEVLNDEIEKEADAVESREKNLDVGFVKFKSAAARQVSISTRLFANGKPSLSAAPDANDIIWKNMYQSRTAMDYARWVFSAVLLLGVLIVVPFGFVVSAFVNVELLSCFDWMNIDPNSLSSFEKSLIQGLVPPTLWLIFMSIVYFVIKLGAIHVVRFRTYTAVNAFTFRYFYLYQLINFLVIIIGGSISSAWGKLKNNPNDFWYSASAAVVNQSTFFLTYAIIRVSKNFLDLSLLLPLLRKLFLRAKRNKKGTSQRKIDRWMYPEGLNINRMLPMMSFLILITTTYAVMIPFAAFIVAVSFWCSCKVYKYLTLFVHGKQFEGGGRVVFQGLQQIPVSFFVTQVLWIGYLIVQEKWEASILFSPMLLVTFLVRVRINRHFVSICREMTLATATMIDLEELRDGTLQQNGGKIDNCYTVPSLRRDKWELEPKPYRKKSVLTKRDAFAKKRTVDLVEHDDDNAHLATPDRIDLLRTMQESDTVEF</sequence>
<feature type="transmembrane region" description="Helical" evidence="8">
    <location>
        <begin position="179"/>
        <end position="200"/>
    </location>
</feature>
<gene>
    <name evidence="12" type="ORF">TrCOL_g3026</name>
</gene>
<feature type="transmembrane region" description="Helical" evidence="8">
    <location>
        <begin position="598"/>
        <end position="619"/>
    </location>
</feature>
<proteinExistence type="inferred from homology"/>
<dbReference type="Pfam" id="PF02714">
    <property type="entry name" value="RSN1_7TM"/>
    <property type="match status" value="1"/>
</dbReference>
<feature type="transmembrane region" description="Helical" evidence="8">
    <location>
        <begin position="531"/>
        <end position="551"/>
    </location>
</feature>
<evidence type="ECO:0000256" key="3">
    <source>
        <dbReference type="ARBA" id="ARBA00022448"/>
    </source>
</evidence>
<comment type="subcellular location">
    <subcellularLocation>
        <location evidence="1">Membrane</location>
        <topology evidence="1">Multi-pass membrane protein</topology>
    </subcellularLocation>
</comment>
<protein>
    <submittedName>
        <fullName evidence="12">Uncharacterized protein</fullName>
    </submittedName>
</protein>
<keyword evidence="3" id="KW-0813">Transport</keyword>
<feature type="transmembrane region" description="Helical" evidence="8">
    <location>
        <begin position="473"/>
        <end position="497"/>
    </location>
</feature>
<keyword evidence="13" id="KW-1185">Reference proteome</keyword>
<evidence type="ECO:0000256" key="6">
    <source>
        <dbReference type="ARBA" id="ARBA00023136"/>
    </source>
</evidence>
<dbReference type="AlphaFoldDB" id="A0A9W7GK37"/>
<dbReference type="InterPro" id="IPR045122">
    <property type="entry name" value="Csc1-like"/>
</dbReference>
<dbReference type="InterPro" id="IPR032880">
    <property type="entry name" value="CSC1/OSCA1-like_N"/>
</dbReference>
<evidence type="ECO:0000256" key="7">
    <source>
        <dbReference type="SAM" id="Coils"/>
    </source>
</evidence>
<feature type="transmembrane region" description="Helical" evidence="8">
    <location>
        <begin position="23"/>
        <end position="42"/>
    </location>
</feature>
<dbReference type="Proteomes" id="UP001165065">
    <property type="component" value="Unassembled WGS sequence"/>
</dbReference>
<feature type="domain" description="CSC1/OSCA1-like N-terminal transmembrane" evidence="10">
    <location>
        <begin position="155"/>
        <end position="244"/>
    </location>
</feature>
<feature type="domain" description="CSC1/OSCA1-like 7TM region" evidence="9">
    <location>
        <begin position="474"/>
        <end position="744"/>
    </location>
</feature>
<organism evidence="12 13">
    <name type="scientific">Triparma columacea</name>
    <dbReference type="NCBI Taxonomy" id="722753"/>
    <lineage>
        <taxon>Eukaryota</taxon>
        <taxon>Sar</taxon>
        <taxon>Stramenopiles</taxon>
        <taxon>Ochrophyta</taxon>
        <taxon>Bolidophyceae</taxon>
        <taxon>Parmales</taxon>
        <taxon>Triparmaceae</taxon>
        <taxon>Triparma</taxon>
    </lineage>
</organism>
<keyword evidence="5 8" id="KW-1133">Transmembrane helix</keyword>
<feature type="transmembrane region" description="Helical" evidence="8">
    <location>
        <begin position="224"/>
        <end position="243"/>
    </location>
</feature>
<feature type="transmembrane region" description="Helical" evidence="8">
    <location>
        <begin position="674"/>
        <end position="698"/>
    </location>
</feature>
<evidence type="ECO:0000313" key="12">
    <source>
        <dbReference type="EMBL" id="GMI45513.1"/>
    </source>
</evidence>
<feature type="domain" description="CSC1/OSCA1-like cytosolic" evidence="11">
    <location>
        <begin position="274"/>
        <end position="460"/>
    </location>
</feature>
<reference evidence="13" key="1">
    <citation type="journal article" date="2023" name="Commun. Biol.">
        <title>Genome analysis of Parmales, the sister group of diatoms, reveals the evolutionary specialization of diatoms from phago-mixotrophs to photoautotrophs.</title>
        <authorList>
            <person name="Ban H."/>
            <person name="Sato S."/>
            <person name="Yoshikawa S."/>
            <person name="Yamada K."/>
            <person name="Nakamura Y."/>
            <person name="Ichinomiya M."/>
            <person name="Sato N."/>
            <person name="Blanc-Mathieu R."/>
            <person name="Endo H."/>
            <person name="Kuwata A."/>
            <person name="Ogata H."/>
        </authorList>
    </citation>
    <scope>NUCLEOTIDE SEQUENCE [LARGE SCALE GENOMIC DNA]</scope>
</reference>
<dbReference type="Pfam" id="PF13967">
    <property type="entry name" value="RSN1_TM"/>
    <property type="match status" value="1"/>
</dbReference>
<keyword evidence="4 8" id="KW-0812">Transmembrane</keyword>
<dbReference type="PANTHER" id="PTHR13018:SF5">
    <property type="entry name" value="RE44586P"/>
    <property type="match status" value="1"/>
</dbReference>
<keyword evidence="6 8" id="KW-0472">Membrane</keyword>
<name>A0A9W7GK37_9STRA</name>
<dbReference type="InterPro" id="IPR003864">
    <property type="entry name" value="CSC1/OSCA1-like_7TM"/>
</dbReference>
<comment type="similarity">
    <text evidence="2">Belongs to the CSC1 (TC 1.A.17) family.</text>
</comment>
<dbReference type="EMBL" id="BRYA01000250">
    <property type="protein sequence ID" value="GMI45513.1"/>
    <property type="molecule type" value="Genomic_DNA"/>
</dbReference>
<evidence type="ECO:0000256" key="5">
    <source>
        <dbReference type="ARBA" id="ARBA00022989"/>
    </source>
</evidence>
<dbReference type="PANTHER" id="PTHR13018">
    <property type="entry name" value="PROBABLE MEMBRANE PROTEIN DUF221-RELATED"/>
    <property type="match status" value="1"/>
</dbReference>
<dbReference type="GO" id="GO:0005227">
    <property type="term" value="F:calcium-activated cation channel activity"/>
    <property type="evidence" value="ECO:0007669"/>
    <property type="project" value="InterPro"/>
</dbReference>
<evidence type="ECO:0000256" key="8">
    <source>
        <dbReference type="SAM" id="Phobius"/>
    </source>
</evidence>
<feature type="coiled-coil region" evidence="7">
    <location>
        <begin position="390"/>
        <end position="417"/>
    </location>
</feature>
<evidence type="ECO:0000259" key="9">
    <source>
        <dbReference type="Pfam" id="PF02714"/>
    </source>
</evidence>
<dbReference type="GO" id="GO:0005886">
    <property type="term" value="C:plasma membrane"/>
    <property type="evidence" value="ECO:0007669"/>
    <property type="project" value="TreeGrafter"/>
</dbReference>
<comment type="caution">
    <text evidence="12">The sequence shown here is derived from an EMBL/GenBank/DDBJ whole genome shotgun (WGS) entry which is preliminary data.</text>
</comment>
<evidence type="ECO:0000259" key="11">
    <source>
        <dbReference type="Pfam" id="PF14703"/>
    </source>
</evidence>
<keyword evidence="7" id="KW-0175">Coiled coil</keyword>
<feature type="transmembrane region" description="Helical" evidence="8">
    <location>
        <begin position="563"/>
        <end position="586"/>
    </location>
</feature>
<dbReference type="Pfam" id="PF14703">
    <property type="entry name" value="PHM7_cyt"/>
    <property type="match status" value="1"/>
</dbReference>
<evidence type="ECO:0000259" key="10">
    <source>
        <dbReference type="Pfam" id="PF13967"/>
    </source>
</evidence>
<evidence type="ECO:0000256" key="4">
    <source>
        <dbReference type="ARBA" id="ARBA00022692"/>
    </source>
</evidence>
<evidence type="ECO:0000256" key="2">
    <source>
        <dbReference type="ARBA" id="ARBA00007779"/>
    </source>
</evidence>
<accession>A0A9W7GK37</accession>